<dbReference type="GO" id="GO:0003774">
    <property type="term" value="F:cytoskeletal motor activity"/>
    <property type="evidence" value="ECO:0007669"/>
    <property type="project" value="InterPro"/>
</dbReference>
<dbReference type="InterPro" id="IPR045851">
    <property type="entry name" value="AMP-bd_C_sf"/>
</dbReference>
<evidence type="ECO:0000313" key="15">
    <source>
        <dbReference type="Proteomes" id="UP000319619"/>
    </source>
</evidence>
<evidence type="ECO:0000256" key="2">
    <source>
        <dbReference type="ARBA" id="ARBA00004651"/>
    </source>
</evidence>
<feature type="domain" description="Flagellar M-ring C-terminal" evidence="13">
    <location>
        <begin position="254"/>
        <end position="392"/>
    </location>
</feature>
<evidence type="ECO:0000256" key="6">
    <source>
        <dbReference type="ARBA" id="ARBA00022989"/>
    </source>
</evidence>
<dbReference type="Pfam" id="PF01514">
    <property type="entry name" value="YscJ_FliF"/>
    <property type="match status" value="1"/>
</dbReference>
<dbReference type="GO" id="GO:0071973">
    <property type="term" value="P:bacterial-type flagellum-dependent cell motility"/>
    <property type="evidence" value="ECO:0007669"/>
    <property type="project" value="InterPro"/>
</dbReference>
<dbReference type="GO" id="GO:0009431">
    <property type="term" value="C:bacterial-type flagellum basal body, MS ring"/>
    <property type="evidence" value="ECO:0007669"/>
    <property type="project" value="InterPro"/>
</dbReference>
<comment type="caution">
    <text evidence="14">The sequence shown here is derived from an EMBL/GenBank/DDBJ whole genome shotgun (WGS) entry which is preliminary data.</text>
</comment>
<comment type="subcellular location">
    <subcellularLocation>
        <location evidence="1 9">Bacterial flagellum basal body</location>
    </subcellularLocation>
    <subcellularLocation>
        <location evidence="2">Cell membrane</location>
        <topology evidence="2">Multi-pass membrane protein</topology>
    </subcellularLocation>
</comment>
<dbReference type="PANTHER" id="PTHR30046:SF0">
    <property type="entry name" value="FLAGELLAR M-RING PROTEIN"/>
    <property type="match status" value="1"/>
</dbReference>
<evidence type="ECO:0000256" key="10">
    <source>
        <dbReference type="SAM" id="MobiDB-lite"/>
    </source>
</evidence>
<dbReference type="PANTHER" id="PTHR30046">
    <property type="entry name" value="FLAGELLAR M-RING PROTEIN"/>
    <property type="match status" value="1"/>
</dbReference>
<dbReference type="Proteomes" id="UP000319619">
    <property type="component" value="Unassembled WGS sequence"/>
</dbReference>
<evidence type="ECO:0000256" key="1">
    <source>
        <dbReference type="ARBA" id="ARBA00004117"/>
    </source>
</evidence>
<gene>
    <name evidence="14" type="primary">fliF</name>
    <name evidence="14" type="ORF">CEE37_00680</name>
</gene>
<dbReference type="Gene3D" id="3.30.300.30">
    <property type="match status" value="1"/>
</dbReference>
<organism evidence="14 15">
    <name type="scientific">candidate division LCP-89 bacterium B3_LCP</name>
    <dbReference type="NCBI Taxonomy" id="2012998"/>
    <lineage>
        <taxon>Bacteria</taxon>
        <taxon>Pseudomonadati</taxon>
        <taxon>Bacteria division LCP-89</taxon>
    </lineage>
</organism>
<keyword evidence="5 11" id="KW-0812">Transmembrane</keyword>
<evidence type="ECO:0000256" key="3">
    <source>
        <dbReference type="ARBA" id="ARBA00007971"/>
    </source>
</evidence>
<feature type="domain" description="Flagellar M-ring N-terminal" evidence="12">
    <location>
        <begin position="46"/>
        <end position="220"/>
    </location>
</feature>
<dbReference type="Pfam" id="PF08345">
    <property type="entry name" value="YscJ_FliF_C"/>
    <property type="match status" value="1"/>
</dbReference>
<keyword evidence="14" id="KW-0282">Flagellum</keyword>
<evidence type="ECO:0000256" key="11">
    <source>
        <dbReference type="SAM" id="Phobius"/>
    </source>
</evidence>
<sequence length="529" mass="58758">MNSNLRTLPDQLKSTFERFSATQKITLISLSAATVAVIIILMIWANRPQYTILFSNLSSTDAAKIRDQLQDEKVNYQLRDGGSTILVPKDRMYDLRLQLASEGVPSQVGTGYEIFDRTNLGMSDFVQKLNYKRALETELARTVSSLSEVDQARVHVVMPEPALFREDEKQTTASVVLKLRGRSRLREEQIRGINILVARSVEGLDAENVTILDSHGNLLSGWGSPDPMLGLTSTQMELQQKVESQLASKTQSMLDGVLGPGRSIVRISSELDFQTIERTSETYDPESSVVRSEERTESSSKGTGAPQTKEENTLSNYEINKTVERLVNSGGSILRLSVAVMVDGIYSQAEDGSMEYAPRADEEMTSLENMVKGALGLREDRGDVLEITNIAFDRETFTDVSETWAMAQYQDLAITLLPKVILGVVLFMLLFMLRGFLKKQHTIAKNVLQRDQTFLPEGETRTAQLLPGRMGAGSGTESKPAKVELPSLDSEVSEEALTAKARTDQIMEFAKEKPEVATQLLRSWLVESD</sequence>
<dbReference type="EMBL" id="NJBN01000001">
    <property type="protein sequence ID" value="TKJ42224.1"/>
    <property type="molecule type" value="Genomic_DNA"/>
</dbReference>
<evidence type="ECO:0000259" key="13">
    <source>
        <dbReference type="Pfam" id="PF08345"/>
    </source>
</evidence>
<dbReference type="InterPro" id="IPR006182">
    <property type="entry name" value="FliF_N_dom"/>
</dbReference>
<evidence type="ECO:0000256" key="9">
    <source>
        <dbReference type="PIRNR" id="PIRNR004862"/>
    </source>
</evidence>
<dbReference type="InterPro" id="IPR000067">
    <property type="entry name" value="FlgMring_FliF"/>
</dbReference>
<dbReference type="PIRSF" id="PIRSF004862">
    <property type="entry name" value="FliF"/>
    <property type="match status" value="1"/>
</dbReference>
<keyword evidence="14" id="KW-0966">Cell projection</keyword>
<dbReference type="GO" id="GO:0005886">
    <property type="term" value="C:plasma membrane"/>
    <property type="evidence" value="ECO:0007669"/>
    <property type="project" value="UniProtKB-SubCell"/>
</dbReference>
<evidence type="ECO:0000256" key="4">
    <source>
        <dbReference type="ARBA" id="ARBA00022475"/>
    </source>
</evidence>
<dbReference type="NCBIfam" id="TIGR00206">
    <property type="entry name" value="fliF"/>
    <property type="match status" value="1"/>
</dbReference>
<accession>A0A532V4U9</accession>
<comment type="function">
    <text evidence="9">The M ring may be actively involved in energy transduction.</text>
</comment>
<evidence type="ECO:0000256" key="7">
    <source>
        <dbReference type="ARBA" id="ARBA00023136"/>
    </source>
</evidence>
<feature type="transmembrane region" description="Helical" evidence="11">
    <location>
        <begin position="416"/>
        <end position="437"/>
    </location>
</feature>
<feature type="region of interest" description="Disordered" evidence="10">
    <location>
        <begin position="466"/>
        <end position="490"/>
    </location>
</feature>
<feature type="transmembrane region" description="Helical" evidence="11">
    <location>
        <begin position="25"/>
        <end position="45"/>
    </location>
</feature>
<dbReference type="AlphaFoldDB" id="A0A532V4U9"/>
<feature type="region of interest" description="Disordered" evidence="10">
    <location>
        <begin position="276"/>
        <end position="316"/>
    </location>
</feature>
<proteinExistence type="inferred from homology"/>
<reference evidence="14 15" key="1">
    <citation type="submission" date="2017-06" db="EMBL/GenBank/DDBJ databases">
        <title>Novel microbial phyla capable of carbon fixation and sulfur reduction in deep-sea sediments.</title>
        <authorList>
            <person name="Huang J."/>
            <person name="Baker B."/>
            <person name="Wang Y."/>
        </authorList>
    </citation>
    <scope>NUCLEOTIDE SEQUENCE [LARGE SCALE GENOMIC DNA]</scope>
    <source>
        <strain evidence="14">B3_LCP</strain>
    </source>
</reference>
<dbReference type="InterPro" id="IPR043427">
    <property type="entry name" value="YscJ/FliF"/>
</dbReference>
<keyword evidence="4" id="KW-1003">Cell membrane</keyword>
<keyword evidence="7 11" id="KW-0472">Membrane</keyword>
<dbReference type="PRINTS" id="PR01009">
    <property type="entry name" value="FLGMRINGFLIF"/>
</dbReference>
<evidence type="ECO:0000313" key="14">
    <source>
        <dbReference type="EMBL" id="TKJ42224.1"/>
    </source>
</evidence>
<keyword evidence="8 9" id="KW-0975">Bacterial flagellum</keyword>
<comment type="similarity">
    <text evidence="3 9">Belongs to the FliF family.</text>
</comment>
<evidence type="ECO:0000259" key="12">
    <source>
        <dbReference type="Pfam" id="PF01514"/>
    </source>
</evidence>
<protein>
    <recommendedName>
        <fullName evidence="9">Flagellar M-ring protein</fullName>
    </recommendedName>
</protein>
<evidence type="ECO:0000256" key="8">
    <source>
        <dbReference type="ARBA" id="ARBA00023143"/>
    </source>
</evidence>
<dbReference type="InterPro" id="IPR013556">
    <property type="entry name" value="Flag_M-ring_C"/>
</dbReference>
<name>A0A532V4U9_UNCL8</name>
<evidence type="ECO:0000256" key="5">
    <source>
        <dbReference type="ARBA" id="ARBA00022692"/>
    </source>
</evidence>
<keyword evidence="14" id="KW-0969">Cilium</keyword>
<keyword evidence="6 11" id="KW-1133">Transmembrane helix</keyword>